<sequence length="474" mass="51207">MHPVLQHDFDTLGDILQQARDTAVSFIDSLPDRSTCPPLTAQQLKAGDDLLPEHGVGAEAALHDFWDKYAEGFSASAGPRYFGFVTGGGTPASIAADWLVSAIDQNTQLHFDSVSPAIELATISQLKQLLGLPADQCGSFVTGATMANVVSMAIARQWLGKQRGIDVAQQGLHALGPVRVLAAAAHSSSVKGLSMLGIGRDALENVATLPGSEAIDPQALEQALQRHPDAPTLVLASAGTVNTVAFDDLPTLLKLREKYNFWLHVDAAFGGVAAASEKFAHLLEGWQLADSITIDAHKWLNVPYDSAIQFTREAHLALQVEVFQNHSAYLEPPSVRPDNYLHLTPENSRRFRALPVWMALKAYGRAGLAEVVERNVELAALFARNIEEMQGFHLLAPVTLNVVCFALDDADSSTESVARRNRFLSRLDNAGVVRCTSTSLNGKPGMRAALVNWMTAEHDIELALASIKACRAER</sequence>
<dbReference type="InterPro" id="IPR010977">
    <property type="entry name" value="Aromatic_deC"/>
</dbReference>
<dbReference type="Pfam" id="PF00282">
    <property type="entry name" value="Pyridoxal_deC"/>
    <property type="match status" value="1"/>
</dbReference>
<reference evidence="7 8" key="1">
    <citation type="journal article" date="2019" name="Environ. Microbiol.">
        <title>Species interactions and distinct microbial communities in high Arctic permafrost affected cryosols are associated with the CH4 and CO2 gas fluxes.</title>
        <authorList>
            <person name="Altshuler I."/>
            <person name="Hamel J."/>
            <person name="Turney S."/>
            <person name="Magnuson E."/>
            <person name="Levesque R."/>
            <person name="Greer C."/>
            <person name="Whyte L.G."/>
        </authorList>
    </citation>
    <scope>NUCLEOTIDE SEQUENCE [LARGE SCALE GENOMIC DNA]</scope>
    <source>
        <strain evidence="7 8">E4</strain>
    </source>
</reference>
<dbReference type="PRINTS" id="PR00800">
    <property type="entry name" value="YHDCRBOXLASE"/>
</dbReference>
<comment type="cofactor">
    <cofactor evidence="1 5 6">
        <name>pyridoxal 5'-phosphate</name>
        <dbReference type="ChEBI" id="CHEBI:597326"/>
    </cofactor>
</comment>
<protein>
    <submittedName>
        <fullName evidence="7">Aspartate aminotransferase family protein</fullName>
    </submittedName>
</protein>
<dbReference type="RefSeq" id="WP_140470051.1">
    <property type="nucleotide sequence ID" value="NZ_RCZD01000001.1"/>
</dbReference>
<evidence type="ECO:0000256" key="2">
    <source>
        <dbReference type="ARBA" id="ARBA00022793"/>
    </source>
</evidence>
<accession>A0A502GRI2</accession>
<evidence type="ECO:0000256" key="6">
    <source>
        <dbReference type="RuleBase" id="RU000382"/>
    </source>
</evidence>
<proteinExistence type="inferred from homology"/>
<evidence type="ECO:0000256" key="1">
    <source>
        <dbReference type="ARBA" id="ARBA00001933"/>
    </source>
</evidence>
<dbReference type="Proteomes" id="UP000317663">
    <property type="component" value="Unassembled WGS sequence"/>
</dbReference>
<dbReference type="InterPro" id="IPR015421">
    <property type="entry name" value="PyrdxlP-dep_Trfase_major"/>
</dbReference>
<dbReference type="PANTHER" id="PTHR11999:SF70">
    <property type="entry name" value="MIP05841P"/>
    <property type="match status" value="1"/>
</dbReference>
<dbReference type="GO" id="GO:0030170">
    <property type="term" value="F:pyridoxal phosphate binding"/>
    <property type="evidence" value="ECO:0007669"/>
    <property type="project" value="InterPro"/>
</dbReference>
<feature type="modified residue" description="N6-(pyridoxal phosphate)lysine" evidence="5">
    <location>
        <position position="298"/>
    </location>
</feature>
<dbReference type="InterPro" id="IPR015424">
    <property type="entry name" value="PyrdxlP-dep_Trfase"/>
</dbReference>
<evidence type="ECO:0000256" key="5">
    <source>
        <dbReference type="PIRSR" id="PIRSR602129-50"/>
    </source>
</evidence>
<dbReference type="GO" id="GO:0016831">
    <property type="term" value="F:carboxy-lyase activity"/>
    <property type="evidence" value="ECO:0007669"/>
    <property type="project" value="UniProtKB-KW"/>
</dbReference>
<organism evidence="7 8">
    <name type="scientific">Ewingella americana</name>
    <dbReference type="NCBI Taxonomy" id="41202"/>
    <lineage>
        <taxon>Bacteria</taxon>
        <taxon>Pseudomonadati</taxon>
        <taxon>Pseudomonadota</taxon>
        <taxon>Gammaproteobacteria</taxon>
        <taxon>Enterobacterales</taxon>
        <taxon>Yersiniaceae</taxon>
        <taxon>Ewingella</taxon>
    </lineage>
</organism>
<dbReference type="Gene3D" id="3.90.1150.170">
    <property type="match status" value="2"/>
</dbReference>
<dbReference type="PANTHER" id="PTHR11999">
    <property type="entry name" value="GROUP II PYRIDOXAL-5-PHOSPHATE DECARBOXYLASE"/>
    <property type="match status" value="1"/>
</dbReference>
<dbReference type="EMBL" id="RCZD01000001">
    <property type="protein sequence ID" value="TPG64967.1"/>
    <property type="molecule type" value="Genomic_DNA"/>
</dbReference>
<evidence type="ECO:0000256" key="4">
    <source>
        <dbReference type="ARBA" id="ARBA00023239"/>
    </source>
</evidence>
<gene>
    <name evidence="7" type="ORF">EAH77_01600</name>
</gene>
<dbReference type="GO" id="GO:0019752">
    <property type="term" value="P:carboxylic acid metabolic process"/>
    <property type="evidence" value="ECO:0007669"/>
    <property type="project" value="InterPro"/>
</dbReference>
<keyword evidence="7" id="KW-0032">Aminotransferase</keyword>
<name>A0A502GRI2_9GAMM</name>
<keyword evidence="4 6" id="KW-0456">Lyase</keyword>
<dbReference type="InterPro" id="IPR002129">
    <property type="entry name" value="PyrdxlP-dep_de-COase"/>
</dbReference>
<dbReference type="AlphaFoldDB" id="A0A502GRI2"/>
<keyword evidence="8" id="KW-1185">Reference proteome</keyword>
<comment type="similarity">
    <text evidence="6">Belongs to the group II decarboxylase family.</text>
</comment>
<evidence type="ECO:0000313" key="8">
    <source>
        <dbReference type="Proteomes" id="UP000317663"/>
    </source>
</evidence>
<keyword evidence="2" id="KW-0210">Decarboxylase</keyword>
<dbReference type="Gene3D" id="3.40.640.10">
    <property type="entry name" value="Type I PLP-dependent aspartate aminotransferase-like (Major domain)"/>
    <property type="match status" value="1"/>
</dbReference>
<dbReference type="OrthoDB" id="9803665at2"/>
<dbReference type="SUPFAM" id="SSF53383">
    <property type="entry name" value="PLP-dependent transferases"/>
    <property type="match status" value="1"/>
</dbReference>
<evidence type="ECO:0000256" key="3">
    <source>
        <dbReference type="ARBA" id="ARBA00022898"/>
    </source>
</evidence>
<comment type="caution">
    <text evidence="7">The sequence shown here is derived from an EMBL/GenBank/DDBJ whole genome shotgun (WGS) entry which is preliminary data.</text>
</comment>
<evidence type="ECO:0000313" key="7">
    <source>
        <dbReference type="EMBL" id="TPG64967.1"/>
    </source>
</evidence>
<dbReference type="GO" id="GO:0008483">
    <property type="term" value="F:transaminase activity"/>
    <property type="evidence" value="ECO:0007669"/>
    <property type="project" value="UniProtKB-KW"/>
</dbReference>
<keyword evidence="3 5" id="KW-0663">Pyridoxal phosphate</keyword>
<dbReference type="GO" id="GO:0006520">
    <property type="term" value="P:amino acid metabolic process"/>
    <property type="evidence" value="ECO:0007669"/>
    <property type="project" value="InterPro"/>
</dbReference>
<keyword evidence="7" id="KW-0808">Transferase</keyword>